<evidence type="ECO:0000256" key="11">
    <source>
        <dbReference type="ARBA" id="ARBA00023221"/>
    </source>
</evidence>
<feature type="transmembrane region" description="Helical" evidence="14">
    <location>
        <begin position="188"/>
        <end position="207"/>
    </location>
</feature>
<keyword evidence="8" id="KW-0443">Lipid metabolism</keyword>
<dbReference type="GO" id="GO:0004769">
    <property type="term" value="F:steroid Delta-isomerase activity"/>
    <property type="evidence" value="ECO:0007669"/>
    <property type="project" value="TreeGrafter"/>
</dbReference>
<keyword evidence="12" id="KW-0413">Isomerase</keyword>
<gene>
    <name evidence="16" type="ORF">N7492_002920</name>
</gene>
<keyword evidence="4 13" id="KW-0812">Transmembrane</keyword>
<reference evidence="16" key="2">
    <citation type="journal article" date="2023" name="IMA Fungus">
        <title>Comparative genomic study of the Penicillium genus elucidates a diverse pangenome and 15 lateral gene transfer events.</title>
        <authorList>
            <person name="Petersen C."/>
            <person name="Sorensen T."/>
            <person name="Nielsen M.R."/>
            <person name="Sondergaard T.E."/>
            <person name="Sorensen J.L."/>
            <person name="Fitzpatrick D.A."/>
            <person name="Frisvad J.C."/>
            <person name="Nielsen K.L."/>
        </authorList>
    </citation>
    <scope>NUCLEOTIDE SEQUENCE</scope>
    <source>
        <strain evidence="16">IBT 21917</strain>
    </source>
</reference>
<feature type="transmembrane region" description="Helical" evidence="14">
    <location>
        <begin position="149"/>
        <end position="168"/>
    </location>
</feature>
<evidence type="ECO:0000256" key="14">
    <source>
        <dbReference type="SAM" id="Phobius"/>
    </source>
</evidence>
<protein>
    <submittedName>
        <fullName evidence="16">Bcebp4</fullName>
    </submittedName>
</protein>
<accession>A0A9W9LW47</accession>
<organism evidence="16 17">
    <name type="scientific">Penicillium capsulatum</name>
    <dbReference type="NCBI Taxonomy" id="69766"/>
    <lineage>
        <taxon>Eukaryota</taxon>
        <taxon>Fungi</taxon>
        <taxon>Dikarya</taxon>
        <taxon>Ascomycota</taxon>
        <taxon>Pezizomycotina</taxon>
        <taxon>Eurotiomycetes</taxon>
        <taxon>Eurotiomycetidae</taxon>
        <taxon>Eurotiales</taxon>
        <taxon>Aspergillaceae</taxon>
        <taxon>Penicillium</taxon>
    </lineage>
</organism>
<dbReference type="GO" id="GO:0047750">
    <property type="term" value="F:cholestenol delta-isomerase activity"/>
    <property type="evidence" value="ECO:0007669"/>
    <property type="project" value="InterPro"/>
</dbReference>
<comment type="caution">
    <text evidence="16">The sequence shown here is derived from an EMBL/GenBank/DDBJ whole genome shotgun (WGS) entry which is preliminary data.</text>
</comment>
<dbReference type="GO" id="GO:0005783">
    <property type="term" value="C:endoplasmic reticulum"/>
    <property type="evidence" value="ECO:0007669"/>
    <property type="project" value="TreeGrafter"/>
</dbReference>
<comment type="similarity">
    <text evidence="2">Belongs to the EBP family.</text>
</comment>
<dbReference type="InterPro" id="IPR033118">
    <property type="entry name" value="EXPERA"/>
</dbReference>
<evidence type="ECO:0000256" key="3">
    <source>
        <dbReference type="ARBA" id="ARBA00022516"/>
    </source>
</evidence>
<evidence type="ECO:0000256" key="4">
    <source>
        <dbReference type="ARBA" id="ARBA00022692"/>
    </source>
</evidence>
<dbReference type="AlphaFoldDB" id="A0A9W9LW47"/>
<evidence type="ECO:0000256" key="12">
    <source>
        <dbReference type="ARBA" id="ARBA00023235"/>
    </source>
</evidence>
<evidence type="ECO:0000313" key="16">
    <source>
        <dbReference type="EMBL" id="KAJ5179710.1"/>
    </source>
</evidence>
<evidence type="ECO:0000256" key="8">
    <source>
        <dbReference type="ARBA" id="ARBA00023098"/>
    </source>
</evidence>
<feature type="domain" description="EXPERA" evidence="15">
    <location>
        <begin position="61"/>
        <end position="207"/>
    </location>
</feature>
<dbReference type="PANTHER" id="PTHR14207">
    <property type="entry name" value="STEROL ISOMERASE"/>
    <property type="match status" value="1"/>
</dbReference>
<name>A0A9W9LW47_9EURO</name>
<feature type="transmembrane region" description="Helical" evidence="14">
    <location>
        <begin position="63"/>
        <end position="85"/>
    </location>
</feature>
<evidence type="ECO:0000256" key="13">
    <source>
        <dbReference type="PROSITE-ProRule" id="PRU01087"/>
    </source>
</evidence>
<evidence type="ECO:0000256" key="6">
    <source>
        <dbReference type="ARBA" id="ARBA00022989"/>
    </source>
</evidence>
<reference evidence="16" key="1">
    <citation type="submission" date="2022-11" db="EMBL/GenBank/DDBJ databases">
        <authorList>
            <person name="Petersen C."/>
        </authorList>
    </citation>
    <scope>NUCLEOTIDE SEQUENCE</scope>
    <source>
        <strain evidence="16">IBT 21917</strain>
    </source>
</reference>
<feature type="transmembrane region" description="Helical" evidence="14">
    <location>
        <begin position="116"/>
        <end position="137"/>
    </location>
</feature>
<feature type="transmembrane region" description="Helical" evidence="14">
    <location>
        <begin position="32"/>
        <end position="51"/>
    </location>
</feature>
<evidence type="ECO:0000256" key="9">
    <source>
        <dbReference type="ARBA" id="ARBA00023136"/>
    </source>
</evidence>
<dbReference type="InterPro" id="IPR007905">
    <property type="entry name" value="EBP"/>
</dbReference>
<dbReference type="GO" id="GO:0016126">
    <property type="term" value="P:sterol biosynthetic process"/>
    <property type="evidence" value="ECO:0007669"/>
    <property type="project" value="UniProtKB-KW"/>
</dbReference>
<evidence type="ECO:0000256" key="7">
    <source>
        <dbReference type="ARBA" id="ARBA00023011"/>
    </source>
</evidence>
<comment type="subcellular location">
    <subcellularLocation>
        <location evidence="1">Membrane</location>
        <topology evidence="1">Multi-pass membrane protein</topology>
    </subcellularLocation>
</comment>
<evidence type="ECO:0000259" key="15">
    <source>
        <dbReference type="PROSITE" id="PS51751"/>
    </source>
</evidence>
<keyword evidence="6 13" id="KW-1133">Transmembrane helix</keyword>
<keyword evidence="9 13" id="KW-0472">Membrane</keyword>
<keyword evidence="11" id="KW-0753">Steroid metabolism</keyword>
<keyword evidence="7" id="KW-0756">Sterol biosynthesis</keyword>
<dbReference type="Pfam" id="PF05241">
    <property type="entry name" value="EBP"/>
    <property type="match status" value="1"/>
</dbReference>
<dbReference type="GO" id="GO:0000247">
    <property type="term" value="F:C-8 sterol isomerase activity"/>
    <property type="evidence" value="ECO:0007669"/>
    <property type="project" value="TreeGrafter"/>
</dbReference>
<dbReference type="PROSITE" id="PS51751">
    <property type="entry name" value="EXPERA"/>
    <property type="match status" value="1"/>
</dbReference>
<dbReference type="GO" id="GO:0016020">
    <property type="term" value="C:membrane"/>
    <property type="evidence" value="ECO:0007669"/>
    <property type="project" value="UniProtKB-SubCell"/>
</dbReference>
<dbReference type="OrthoDB" id="58557at2759"/>
<keyword evidence="17" id="KW-1185">Reference proteome</keyword>
<proteinExistence type="inferred from homology"/>
<evidence type="ECO:0000256" key="2">
    <source>
        <dbReference type="ARBA" id="ARBA00008337"/>
    </source>
</evidence>
<dbReference type="Proteomes" id="UP001146351">
    <property type="component" value="Unassembled WGS sequence"/>
</dbReference>
<dbReference type="PANTHER" id="PTHR14207:SF0">
    <property type="entry name" value="3-BETA-HYDROXYSTEROID-DELTA(8),DELTA(7)-ISOMERASE"/>
    <property type="match status" value="1"/>
</dbReference>
<keyword evidence="10" id="KW-1207">Sterol metabolism</keyword>
<evidence type="ECO:0000313" key="17">
    <source>
        <dbReference type="Proteomes" id="UP001146351"/>
    </source>
</evidence>
<evidence type="ECO:0000256" key="10">
    <source>
        <dbReference type="ARBA" id="ARBA00023166"/>
    </source>
</evidence>
<evidence type="ECO:0000256" key="5">
    <source>
        <dbReference type="ARBA" id="ARBA00022955"/>
    </source>
</evidence>
<evidence type="ECO:0000256" key="1">
    <source>
        <dbReference type="ARBA" id="ARBA00004141"/>
    </source>
</evidence>
<sequence length="238" mass="27207">MSSDIPTPVHPYYPLALEVVGYLPNNLNTLELLSIFITACTGIFALTYLLVKRAQPKIPSSELCTIIWFVLCGCIHALFEGYYVYHFRNMPSKQDIFGQLWKEYSLSDSRYLSQDAFTVAMETVTAVFWGPLSFMLVGMIMKAHPMRHPLQIVVSLGQFYGNVLYYAISLFDHYIHDWPYSRPEPAIFWGYFVLCNAFWIVIPLILLHSSLSAVTKAFKALSGEKSEKYDDNKEGKAE</sequence>
<keyword evidence="3" id="KW-0444">Lipid biosynthesis</keyword>
<dbReference type="EMBL" id="JAPQKO010000002">
    <property type="protein sequence ID" value="KAJ5179710.1"/>
    <property type="molecule type" value="Genomic_DNA"/>
</dbReference>
<keyword evidence="5" id="KW-0752">Steroid biosynthesis</keyword>